<evidence type="ECO:0000256" key="2">
    <source>
        <dbReference type="ARBA" id="ARBA00022777"/>
    </source>
</evidence>
<evidence type="ECO:0000313" key="5">
    <source>
        <dbReference type="EMBL" id="KAL3823109.1"/>
    </source>
</evidence>
<feature type="compositionally biased region" description="Polar residues" evidence="3">
    <location>
        <begin position="534"/>
        <end position="550"/>
    </location>
</feature>
<sequence>AYAVGISPGSILVDINGTMGMLGERSDRGLERLWRWGPCGNFGLVHSVRSGSVADVAGVRRGAIITGVDRVGLRTLDHVGVARTLREKFGRGESITLSMGAVVETFFACTGPGAMSMVVDDSGNIGGGYRPLSGLSSSASQRSTPGVLIRDNGHKNGRVVVSSRSSCMAEVAAYVAAGGVVPPGDDMDAASTIVAARRHNDGVVGDDQCVISSRRLPIIDNNALRAFSPCPALPPVRLFSEWNMLSSLARSMAYQSAGYCEITYARTGGPFERMAEYRGGGDSGGSAEAPFVPVECLGMIWGIANNARLPTTSPTVLVESSSVVAPEKVFDAHLLQLLGVAVSPAMVAVEKGQRLSEMLMDIVIDVALNDINLCQRLFFLLRSFIREFEERRVPHGHAFSDEGNIPDESMHALRCCRYAQRQLSARMFDKAAELYGGSGGYPINRESTTSSRIKQHQKQMDFSQLSISPSEGSIGNLHGLPTTTTTAATSPSWDSRGYPYQGINTPSPTDDIEVTDVATRISVMKSLSEELPASPTSSSRENNDNNLTTLEQDGIPISKQKKTKGNKILGILKSTGKSMLGSKKPPSDRLHVADNNANLGAGDPSCYSVSNNNNKSPRIKSAFSFSNVFLKQQAPSQAIGCIPPPPAPTGSSPLYCNAAEQTSLSVKFENMAWILRQLDNSCSTIERNLMKTFSQKMADWALSSWSASKENALASVTQGFRSELKHMNLMSSSVGQHRPNNNVIADQSSMSPRFPILNPVDPSELLTSIDADECFILPSAHFPLLLCFNSEYDAIGSPKSGRTNQTLSPQNGGGGGNGSGDALYRTVIEILRLRSNSLTLNKDAFIFQGAVAGVMQETGVSDASRMSQNSVSWSMSGSNTLVFDTRSNWGHPKTLVLKVASVSRRTDRHVEESLEPSDLGCGFVDLCPMWNMNRCVNVESKTKVHLFDSAVEFDQHGETVETSAQGEESLELHFRVSVNVISYESQPRKRLLLYKHGDDLRQELLAIQFVEKCNQILLSSGLDLKLKTFSCQPVGNRTGFIEWVRGTVPLSELCKASGSSYQGSNNGVDSRQSSWSRDVESEAIGHSSLLEEGSSHKAANKVSPQGHRWFKHQSLRGLPQKSNGSVMENPIQDFLRSSAYDVDAPYFVRKDVMATYVKSCAGYCVITYLLGVGDRHLDNILLHQNGHLLHCDYSFILGQDPKTYLPMRITEEMMKGFGGRVSDNFDKFLSFVGAAFLALRRHNNIHTLLSHMWSMVHANLEDLSINQPPEEAILAMRGRFRLDLNDEDALAYIEHVVEKSITSKMWRAVDVIHSLGKHF</sequence>
<dbReference type="PANTHER" id="PTHR10048">
    <property type="entry name" value="PHOSPHATIDYLINOSITOL KINASE"/>
    <property type="match status" value="1"/>
</dbReference>
<dbReference type="InterPro" id="IPR018936">
    <property type="entry name" value="PI3/4_kinase_CS"/>
</dbReference>
<feature type="region of interest" description="Disordered" evidence="3">
    <location>
        <begin position="527"/>
        <end position="550"/>
    </location>
</feature>
<dbReference type="PROSITE" id="PS00916">
    <property type="entry name" value="PI3_4_KINASE_2"/>
    <property type="match status" value="1"/>
</dbReference>
<comment type="caution">
    <text evidence="5">The sequence shown here is derived from an EMBL/GenBank/DDBJ whole genome shotgun (WGS) entry which is preliminary data.</text>
</comment>
<dbReference type="Pfam" id="PF00454">
    <property type="entry name" value="PI3_PI4_kinase"/>
    <property type="match status" value="1"/>
</dbReference>
<evidence type="ECO:0000256" key="1">
    <source>
        <dbReference type="ARBA" id="ARBA00022679"/>
    </source>
</evidence>
<dbReference type="SUPFAM" id="SSF50156">
    <property type="entry name" value="PDZ domain-like"/>
    <property type="match status" value="1"/>
</dbReference>
<dbReference type="GO" id="GO:0016301">
    <property type="term" value="F:kinase activity"/>
    <property type="evidence" value="ECO:0007669"/>
    <property type="project" value="UniProtKB-KW"/>
</dbReference>
<dbReference type="SMART" id="SM00146">
    <property type="entry name" value="PI3Kc"/>
    <property type="match status" value="1"/>
</dbReference>
<dbReference type="SUPFAM" id="SSF56112">
    <property type="entry name" value="Protein kinase-like (PK-like)"/>
    <property type="match status" value="1"/>
</dbReference>
<proteinExistence type="predicted"/>
<evidence type="ECO:0000313" key="6">
    <source>
        <dbReference type="Proteomes" id="UP001530377"/>
    </source>
</evidence>
<protein>
    <recommendedName>
        <fullName evidence="4">PI3K/PI4K catalytic domain-containing protein</fullName>
    </recommendedName>
</protein>
<dbReference type="InterPro" id="IPR036940">
    <property type="entry name" value="PI3/4_kinase_cat_sf"/>
</dbReference>
<dbReference type="PANTHER" id="PTHR10048:SF7">
    <property type="entry name" value="PHOSPHATIDYLINOSITOL 3-KINASE CATALYTIC SUBUNIT TYPE 3"/>
    <property type="match status" value="1"/>
</dbReference>
<keyword evidence="6" id="KW-1185">Reference proteome</keyword>
<accession>A0ABD3SF02</accession>
<dbReference type="InterPro" id="IPR000403">
    <property type="entry name" value="PI3/4_kinase_cat_dom"/>
</dbReference>
<feature type="non-terminal residue" evidence="5">
    <location>
        <position position="1"/>
    </location>
</feature>
<dbReference type="PROSITE" id="PS50290">
    <property type="entry name" value="PI3_4_KINASE_3"/>
    <property type="match status" value="1"/>
</dbReference>
<dbReference type="InterPro" id="IPR015433">
    <property type="entry name" value="PI3/4_kinase"/>
</dbReference>
<gene>
    <name evidence="5" type="ORF">ACHAXA_006439</name>
</gene>
<feature type="compositionally biased region" description="Polar residues" evidence="3">
    <location>
        <begin position="800"/>
        <end position="810"/>
    </location>
</feature>
<name>A0ABD3SF02_9STRA</name>
<dbReference type="Gene3D" id="1.10.1070.11">
    <property type="entry name" value="Phosphatidylinositol 3-/4-kinase, catalytic domain"/>
    <property type="match status" value="1"/>
</dbReference>
<dbReference type="Proteomes" id="UP001530377">
    <property type="component" value="Unassembled WGS sequence"/>
</dbReference>
<keyword evidence="1" id="KW-0808">Transferase</keyword>
<keyword evidence="2" id="KW-0418">Kinase</keyword>
<feature type="region of interest" description="Disordered" evidence="3">
    <location>
        <begin position="799"/>
        <end position="819"/>
    </location>
</feature>
<dbReference type="InterPro" id="IPR011009">
    <property type="entry name" value="Kinase-like_dom_sf"/>
</dbReference>
<reference evidence="5 6" key="1">
    <citation type="submission" date="2024-10" db="EMBL/GenBank/DDBJ databases">
        <title>Updated reference genomes for cyclostephanoid diatoms.</title>
        <authorList>
            <person name="Roberts W.R."/>
            <person name="Alverson A.J."/>
        </authorList>
    </citation>
    <scope>NUCLEOTIDE SEQUENCE [LARGE SCALE GENOMIC DNA]</scope>
    <source>
        <strain evidence="5 6">AJA228-03</strain>
    </source>
</reference>
<evidence type="ECO:0000259" key="4">
    <source>
        <dbReference type="PROSITE" id="PS50290"/>
    </source>
</evidence>
<feature type="domain" description="PI3K/PI4K catalytic" evidence="4">
    <location>
        <begin position="956"/>
        <end position="1305"/>
    </location>
</feature>
<dbReference type="EMBL" id="JALLPB020000046">
    <property type="protein sequence ID" value="KAL3823109.1"/>
    <property type="molecule type" value="Genomic_DNA"/>
</dbReference>
<dbReference type="InterPro" id="IPR036034">
    <property type="entry name" value="PDZ_sf"/>
</dbReference>
<evidence type="ECO:0000256" key="3">
    <source>
        <dbReference type="SAM" id="MobiDB-lite"/>
    </source>
</evidence>
<organism evidence="5 6">
    <name type="scientific">Cyclostephanos tholiformis</name>
    <dbReference type="NCBI Taxonomy" id="382380"/>
    <lineage>
        <taxon>Eukaryota</taxon>
        <taxon>Sar</taxon>
        <taxon>Stramenopiles</taxon>
        <taxon>Ochrophyta</taxon>
        <taxon>Bacillariophyta</taxon>
        <taxon>Coscinodiscophyceae</taxon>
        <taxon>Thalassiosirophycidae</taxon>
        <taxon>Stephanodiscales</taxon>
        <taxon>Stephanodiscaceae</taxon>
        <taxon>Cyclostephanos</taxon>
    </lineage>
</organism>
<dbReference type="Gene3D" id="3.30.1010.10">
    <property type="entry name" value="Phosphatidylinositol 3-kinase Catalytic Subunit, Chain A, domain 4"/>
    <property type="match status" value="1"/>
</dbReference>